<dbReference type="Proteomes" id="UP000037982">
    <property type="component" value="Unassembled WGS sequence"/>
</dbReference>
<sequence>MSGVLTIVVITAVVAFIFIRQFTAQRVTSSGGKWWLIPAVLAVVACRQDGLLDPAHHAASAVLLGAELLIALASGAAWAWTTRIWTDADGEVWAKGGWATAGVWLCGMAVRIGLMAAASLIGVHQNSSPALTLSVAAMLLTRTGVLTWRARAAAQGTYRVPVAG</sequence>
<organism evidence="2 3">
    <name type="scientific">Streptomyces chattanoogensis</name>
    <dbReference type="NCBI Taxonomy" id="66876"/>
    <lineage>
        <taxon>Bacteria</taxon>
        <taxon>Bacillati</taxon>
        <taxon>Actinomycetota</taxon>
        <taxon>Actinomycetes</taxon>
        <taxon>Kitasatosporales</taxon>
        <taxon>Streptomycetaceae</taxon>
        <taxon>Streptomyces</taxon>
    </lineage>
</organism>
<keyword evidence="1" id="KW-0812">Transmembrane</keyword>
<protein>
    <submittedName>
        <fullName evidence="2">Membrane protein</fullName>
    </submittedName>
</protein>
<feature type="transmembrane region" description="Helical" evidence="1">
    <location>
        <begin position="59"/>
        <end position="81"/>
    </location>
</feature>
<name>A0A0N0H046_9ACTN</name>
<reference evidence="3" key="1">
    <citation type="submission" date="2015-07" db="EMBL/GenBank/DDBJ databases">
        <authorList>
            <person name="Ju K.-S."/>
            <person name="Doroghazi J.R."/>
            <person name="Metcalf W.W."/>
        </authorList>
    </citation>
    <scope>NUCLEOTIDE SEQUENCE [LARGE SCALE GENOMIC DNA]</scope>
    <source>
        <strain evidence="3">NRRL ISP-5002</strain>
    </source>
</reference>
<dbReference type="EMBL" id="LGKG01000133">
    <property type="protein sequence ID" value="KPC63321.1"/>
    <property type="molecule type" value="Genomic_DNA"/>
</dbReference>
<accession>A0A0N0H046</accession>
<gene>
    <name evidence="2" type="ORF">ADL29_15460</name>
</gene>
<keyword evidence="1" id="KW-1133">Transmembrane helix</keyword>
<dbReference type="RefSeq" id="WP_053924225.1">
    <property type="nucleotide sequence ID" value="NZ_LGKG01000133.1"/>
</dbReference>
<keyword evidence="3" id="KW-1185">Reference proteome</keyword>
<comment type="caution">
    <text evidence="2">The sequence shown here is derived from an EMBL/GenBank/DDBJ whole genome shotgun (WGS) entry which is preliminary data.</text>
</comment>
<feature type="transmembrane region" description="Helical" evidence="1">
    <location>
        <begin position="101"/>
        <end position="123"/>
    </location>
</feature>
<dbReference type="PATRIC" id="fig|66876.3.peg.3399"/>
<evidence type="ECO:0000313" key="2">
    <source>
        <dbReference type="EMBL" id="KPC63321.1"/>
    </source>
</evidence>
<evidence type="ECO:0000313" key="3">
    <source>
        <dbReference type="Proteomes" id="UP000037982"/>
    </source>
</evidence>
<proteinExistence type="predicted"/>
<evidence type="ECO:0000256" key="1">
    <source>
        <dbReference type="SAM" id="Phobius"/>
    </source>
</evidence>
<dbReference type="AlphaFoldDB" id="A0A0N0H046"/>
<keyword evidence="1" id="KW-0472">Membrane</keyword>